<comment type="caution">
    <text evidence="1">The sequence shown here is derived from an EMBL/GenBank/DDBJ whole genome shotgun (WGS) entry which is preliminary data.</text>
</comment>
<sequence length="10" mass="1207">MGSFKKEHPF</sequence>
<keyword evidence="2" id="KW-1185">Reference proteome</keyword>
<name>A0A6A4AW50_9STRA</name>
<dbReference type="EMBL" id="QXFT01009156">
    <property type="protein sequence ID" value="KAE9263139.1"/>
    <property type="molecule type" value="Genomic_DNA"/>
</dbReference>
<feature type="non-terminal residue" evidence="1">
    <location>
        <position position="10"/>
    </location>
</feature>
<gene>
    <name evidence="1" type="ORF">PR003_g33265</name>
</gene>
<proteinExistence type="predicted"/>
<protein>
    <submittedName>
        <fullName evidence="1">Uncharacterized protein</fullName>
    </submittedName>
</protein>
<evidence type="ECO:0000313" key="1">
    <source>
        <dbReference type="EMBL" id="KAE9263139.1"/>
    </source>
</evidence>
<reference evidence="1 2" key="1">
    <citation type="submission" date="2018-08" db="EMBL/GenBank/DDBJ databases">
        <title>Genomic investigation of the strawberry pathogen Phytophthora fragariae indicates pathogenicity is determined by transcriptional variation in three key races.</title>
        <authorList>
            <person name="Adams T.M."/>
            <person name="Armitage A.D."/>
            <person name="Sobczyk M.K."/>
            <person name="Bates H.J."/>
            <person name="Dunwell J.M."/>
            <person name="Nellist C.F."/>
            <person name="Harrison R.J."/>
        </authorList>
    </citation>
    <scope>NUCLEOTIDE SEQUENCE [LARGE SCALE GENOMIC DNA]</scope>
    <source>
        <strain evidence="1 2">SCRP333</strain>
    </source>
</reference>
<evidence type="ECO:0000313" key="2">
    <source>
        <dbReference type="Proteomes" id="UP000434957"/>
    </source>
</evidence>
<accession>A0A6A4AW50</accession>
<dbReference type="Proteomes" id="UP000434957">
    <property type="component" value="Unassembled WGS sequence"/>
</dbReference>
<organism evidence="1 2">
    <name type="scientific">Phytophthora rubi</name>
    <dbReference type="NCBI Taxonomy" id="129364"/>
    <lineage>
        <taxon>Eukaryota</taxon>
        <taxon>Sar</taxon>
        <taxon>Stramenopiles</taxon>
        <taxon>Oomycota</taxon>
        <taxon>Peronosporomycetes</taxon>
        <taxon>Peronosporales</taxon>
        <taxon>Peronosporaceae</taxon>
        <taxon>Phytophthora</taxon>
    </lineage>
</organism>